<evidence type="ECO:0000313" key="2">
    <source>
        <dbReference type="Proteomes" id="UP000290288"/>
    </source>
</evidence>
<dbReference type="Proteomes" id="UP000290288">
    <property type="component" value="Unassembled WGS sequence"/>
</dbReference>
<sequence>MFARLKLHITVAQNHPGRSLSPRFTTLGYLFTETQSSLFPGSSPSTPRFYRRHHSFIPSGTCLPYFLGIGPGTPHPQIPLLQQNSQ</sequence>
<comment type="caution">
    <text evidence="1">The sequence shown here is derived from an EMBL/GenBank/DDBJ whole genome shotgun (WGS) entry which is preliminary data.</text>
</comment>
<reference evidence="1 2" key="1">
    <citation type="submission" date="2019-01" db="EMBL/GenBank/DDBJ databases">
        <title>Draft genome sequence of Psathyrella aberdarensis IHI B618.</title>
        <authorList>
            <person name="Buettner E."/>
            <person name="Kellner H."/>
        </authorList>
    </citation>
    <scope>NUCLEOTIDE SEQUENCE [LARGE SCALE GENOMIC DNA]</scope>
    <source>
        <strain evidence="1 2">IHI B618</strain>
    </source>
</reference>
<evidence type="ECO:0000313" key="1">
    <source>
        <dbReference type="EMBL" id="RXW18694.1"/>
    </source>
</evidence>
<name>A0A4Q2DIQ2_9AGAR</name>
<dbReference type="AlphaFoldDB" id="A0A4Q2DIQ2"/>
<keyword evidence="2" id="KW-1185">Reference proteome</keyword>
<gene>
    <name evidence="1" type="ORF">EST38_g7171</name>
</gene>
<protein>
    <submittedName>
        <fullName evidence="1">Uncharacterized protein</fullName>
    </submittedName>
</protein>
<dbReference type="EMBL" id="SDEE01000248">
    <property type="protein sequence ID" value="RXW18694.1"/>
    <property type="molecule type" value="Genomic_DNA"/>
</dbReference>
<proteinExistence type="predicted"/>
<organism evidence="1 2">
    <name type="scientific">Candolleomyces aberdarensis</name>
    <dbReference type="NCBI Taxonomy" id="2316362"/>
    <lineage>
        <taxon>Eukaryota</taxon>
        <taxon>Fungi</taxon>
        <taxon>Dikarya</taxon>
        <taxon>Basidiomycota</taxon>
        <taxon>Agaricomycotina</taxon>
        <taxon>Agaricomycetes</taxon>
        <taxon>Agaricomycetidae</taxon>
        <taxon>Agaricales</taxon>
        <taxon>Agaricineae</taxon>
        <taxon>Psathyrellaceae</taxon>
        <taxon>Candolleomyces</taxon>
    </lineage>
</organism>
<accession>A0A4Q2DIQ2</accession>